<dbReference type="STRING" id="74649.A0A2P6QCC8"/>
<dbReference type="PANTHER" id="PTHR16219">
    <property type="entry name" value="AUGMIN SUBUNIT 4 FAMILY MEMBER"/>
    <property type="match status" value="1"/>
</dbReference>
<keyword evidence="2" id="KW-1185">Reference proteome</keyword>
<gene>
    <name evidence="1" type="ORF">RchiOBHm_Chr5g0039771</name>
</gene>
<reference evidence="1 2" key="1">
    <citation type="journal article" date="2018" name="Nat. Genet.">
        <title>The Rosa genome provides new insights in the design of modern roses.</title>
        <authorList>
            <person name="Bendahmane M."/>
        </authorList>
    </citation>
    <scope>NUCLEOTIDE SEQUENCE [LARGE SCALE GENOMIC DNA]</scope>
    <source>
        <strain evidence="2">cv. Old Blush</strain>
    </source>
</reference>
<proteinExistence type="predicted"/>
<evidence type="ECO:0000313" key="2">
    <source>
        <dbReference type="Proteomes" id="UP000238479"/>
    </source>
</evidence>
<comment type="caution">
    <text evidence="1">The sequence shown here is derived from an EMBL/GenBank/DDBJ whole genome shotgun (WGS) entry which is preliminary data.</text>
</comment>
<dbReference type="PANTHER" id="PTHR16219:SF1">
    <property type="entry name" value="HAUS AUGMIN-LIKE COMPLEX SUBUNIT 4"/>
    <property type="match status" value="1"/>
</dbReference>
<dbReference type="EMBL" id="PDCK01000043">
    <property type="protein sequence ID" value="PRQ31833.1"/>
    <property type="molecule type" value="Genomic_DNA"/>
</dbReference>
<protein>
    <submittedName>
        <fullName evidence="1">Putative HAUS augmin-like complex subunit 4</fullName>
    </submittedName>
</protein>
<sequence>MLKRLQLQEQCQLQDLSQVIDHLGRHCFAPDDSLVSKSAYYDLQLAREEMCRERLRYLEAMAIYSEAIAMVEDYHQGWGNPPQLFETLEHLMITAEAAQRLRLPLLSKDGDIHEEEIERCSIVSQSSLDSTCTSFTVGSSSNSPNYSGANSTVSAANNNLCLSATSVEEPGLGGVPNRFLGITPAYLWKTQLQQIPFDMDLAEYQLCLSDEIEARLQAKCDKLAHPFVMEDIDWLSSGQENTSDQLPERVKSITEELEREEAALKEDLYSAERRFTEYYNVLEQILGVLIKLVRNLKLQHQHKYDELQKIFLCKRCETIDAKLRSLEYGLLRDTYSKDSVPALHKIRKYLLEATKEASITHDKAVTRLHEYQSVDAHFNKIAEQYRDILKKLENMQWTIQQVEMDLKRVPELP</sequence>
<dbReference type="Pfam" id="PF14735">
    <property type="entry name" value="HAUS4"/>
    <property type="match status" value="1"/>
</dbReference>
<dbReference type="GO" id="GO:0051225">
    <property type="term" value="P:spindle assembly"/>
    <property type="evidence" value="ECO:0007669"/>
    <property type="project" value="InterPro"/>
</dbReference>
<dbReference type="AlphaFoldDB" id="A0A2P6QCC8"/>
<name>A0A2P6QCC8_ROSCH</name>
<dbReference type="Proteomes" id="UP000238479">
    <property type="component" value="Chromosome 5"/>
</dbReference>
<dbReference type="Gramene" id="PRQ31833">
    <property type="protein sequence ID" value="PRQ31833"/>
    <property type="gene ID" value="RchiOBHm_Chr5g0039771"/>
</dbReference>
<dbReference type="InterPro" id="IPR029327">
    <property type="entry name" value="HAUS4"/>
</dbReference>
<evidence type="ECO:0000313" key="1">
    <source>
        <dbReference type="EMBL" id="PRQ31833.1"/>
    </source>
</evidence>
<accession>A0A2P6QCC8</accession>
<dbReference type="GO" id="GO:0051011">
    <property type="term" value="F:microtubule minus-end binding"/>
    <property type="evidence" value="ECO:0007669"/>
    <property type="project" value="TreeGrafter"/>
</dbReference>
<organism evidence="1 2">
    <name type="scientific">Rosa chinensis</name>
    <name type="common">China rose</name>
    <dbReference type="NCBI Taxonomy" id="74649"/>
    <lineage>
        <taxon>Eukaryota</taxon>
        <taxon>Viridiplantae</taxon>
        <taxon>Streptophyta</taxon>
        <taxon>Embryophyta</taxon>
        <taxon>Tracheophyta</taxon>
        <taxon>Spermatophyta</taxon>
        <taxon>Magnoliopsida</taxon>
        <taxon>eudicotyledons</taxon>
        <taxon>Gunneridae</taxon>
        <taxon>Pentapetalae</taxon>
        <taxon>rosids</taxon>
        <taxon>fabids</taxon>
        <taxon>Rosales</taxon>
        <taxon>Rosaceae</taxon>
        <taxon>Rosoideae</taxon>
        <taxon>Rosoideae incertae sedis</taxon>
        <taxon>Rosa</taxon>
    </lineage>
</organism>
<dbReference type="GO" id="GO:0070652">
    <property type="term" value="C:HAUS complex"/>
    <property type="evidence" value="ECO:0007669"/>
    <property type="project" value="InterPro"/>
</dbReference>